<comment type="similarity">
    <text evidence="1 7">Belongs to the MurCDEF family. MurE subfamily.</text>
</comment>
<dbReference type="SUPFAM" id="SSF63418">
    <property type="entry name" value="MurE/MurF N-terminal domain"/>
    <property type="match status" value="1"/>
</dbReference>
<dbReference type="NCBIfam" id="NF001126">
    <property type="entry name" value="PRK00139.1-4"/>
    <property type="match status" value="1"/>
</dbReference>
<dbReference type="InterPro" id="IPR000713">
    <property type="entry name" value="Mur_ligase_N"/>
</dbReference>
<evidence type="ECO:0000256" key="5">
    <source>
        <dbReference type="ARBA" id="ARBA00023306"/>
    </source>
</evidence>
<dbReference type="Gene3D" id="3.40.1190.10">
    <property type="entry name" value="Mur-like, catalytic domain"/>
    <property type="match status" value="1"/>
</dbReference>
<comment type="subcellular location">
    <subcellularLocation>
        <location evidence="7 8">Cytoplasm</location>
    </subcellularLocation>
</comment>
<name>A0A450S3T6_9GAMM</name>
<feature type="binding site" evidence="7">
    <location>
        <position position="501"/>
    </location>
    <ligand>
        <name>meso-2,6-diaminopimelate</name>
        <dbReference type="ChEBI" id="CHEBI:57791"/>
    </ligand>
</feature>
<dbReference type="InterPro" id="IPR035911">
    <property type="entry name" value="MurE/MurF_N"/>
</dbReference>
<feature type="modified residue" description="N6-carboxylysine" evidence="7">
    <location>
        <position position="254"/>
    </location>
</feature>
<gene>
    <name evidence="7" type="primary">murE</name>
    <name evidence="12" type="ORF">BECKDK2373B_GA0170837_101317</name>
</gene>
<keyword evidence="3 7" id="KW-0133">Cell shape</keyword>
<dbReference type="Pfam" id="PF08245">
    <property type="entry name" value="Mur_ligase_M"/>
    <property type="match status" value="1"/>
</dbReference>
<organism evidence="12">
    <name type="scientific">Candidatus Kentrum sp. DK</name>
    <dbReference type="NCBI Taxonomy" id="2126562"/>
    <lineage>
        <taxon>Bacteria</taxon>
        <taxon>Pseudomonadati</taxon>
        <taxon>Pseudomonadota</taxon>
        <taxon>Gammaproteobacteria</taxon>
        <taxon>Candidatus Kentrum</taxon>
    </lineage>
</organism>
<keyword evidence="4 7" id="KW-0573">Peptidoglycan synthesis</keyword>
<comment type="catalytic activity">
    <reaction evidence="7">
        <text>UDP-N-acetyl-alpha-D-muramoyl-L-alanyl-D-glutamate + meso-2,6-diaminopimelate + ATP = UDP-N-acetyl-alpha-D-muramoyl-L-alanyl-gamma-D-glutamyl-meso-2,6-diaminopimelate + ADP + phosphate + H(+)</text>
        <dbReference type="Rhea" id="RHEA:23676"/>
        <dbReference type="ChEBI" id="CHEBI:15378"/>
        <dbReference type="ChEBI" id="CHEBI:30616"/>
        <dbReference type="ChEBI" id="CHEBI:43474"/>
        <dbReference type="ChEBI" id="CHEBI:57791"/>
        <dbReference type="ChEBI" id="CHEBI:83900"/>
        <dbReference type="ChEBI" id="CHEBI:83905"/>
        <dbReference type="ChEBI" id="CHEBI:456216"/>
        <dbReference type="EC" id="6.3.2.13"/>
    </reaction>
</comment>
<dbReference type="Gene3D" id="3.90.190.20">
    <property type="entry name" value="Mur ligase, C-terminal domain"/>
    <property type="match status" value="1"/>
</dbReference>
<keyword evidence="7" id="KW-0963">Cytoplasm</keyword>
<dbReference type="GO" id="GO:0051301">
    <property type="term" value="P:cell division"/>
    <property type="evidence" value="ECO:0007669"/>
    <property type="project" value="UniProtKB-KW"/>
</dbReference>
<dbReference type="PANTHER" id="PTHR23135">
    <property type="entry name" value="MUR LIGASE FAMILY MEMBER"/>
    <property type="match status" value="1"/>
</dbReference>
<dbReference type="GO" id="GO:0005737">
    <property type="term" value="C:cytoplasm"/>
    <property type="evidence" value="ECO:0007669"/>
    <property type="project" value="UniProtKB-SubCell"/>
</dbReference>
<evidence type="ECO:0000313" key="12">
    <source>
        <dbReference type="EMBL" id="VFJ46406.1"/>
    </source>
</evidence>
<feature type="binding site" evidence="7">
    <location>
        <position position="222"/>
    </location>
    <ligand>
        <name>UDP-N-acetyl-alpha-D-muramoyl-L-alanyl-D-glutamate</name>
        <dbReference type="ChEBI" id="CHEBI:83900"/>
    </ligand>
</feature>
<feature type="binding site" evidence="7">
    <location>
        <position position="214"/>
    </location>
    <ligand>
        <name>UDP-N-acetyl-alpha-D-muramoyl-L-alanyl-D-glutamate</name>
        <dbReference type="ChEBI" id="CHEBI:83900"/>
    </ligand>
</feature>
<feature type="binding site" evidence="7">
    <location>
        <begin position="187"/>
        <end position="188"/>
    </location>
    <ligand>
        <name>UDP-N-acetyl-alpha-D-muramoyl-L-alanyl-D-glutamate</name>
        <dbReference type="ChEBI" id="CHEBI:83900"/>
    </ligand>
</feature>
<comment type="cofactor">
    <cofactor evidence="7">
        <name>Mg(2+)</name>
        <dbReference type="ChEBI" id="CHEBI:18420"/>
    </cofactor>
</comment>
<evidence type="ECO:0000259" key="9">
    <source>
        <dbReference type="Pfam" id="PF01225"/>
    </source>
</evidence>
<protein>
    <recommendedName>
        <fullName evidence="7">UDP-N-acetylmuramoyl-L-alanyl-D-glutamate--2,6-diaminopimelate ligase</fullName>
        <ecNumber evidence="7">6.3.2.13</ecNumber>
    </recommendedName>
    <alternativeName>
        <fullName evidence="7">Meso-A2pm-adding enzyme</fullName>
    </alternativeName>
    <alternativeName>
        <fullName evidence="7">Meso-diaminopimelate-adding enzyme</fullName>
    </alternativeName>
    <alternativeName>
        <fullName evidence="7">UDP-MurNAc-L-Ala-D-Glu:meso-diaminopimelate ligase</fullName>
    </alternativeName>
    <alternativeName>
        <fullName evidence="7">UDP-MurNAc-tripeptide synthetase</fullName>
    </alternativeName>
    <alternativeName>
        <fullName evidence="7">UDP-N-acetylmuramyl-tripeptide synthetase</fullName>
    </alternativeName>
</protein>
<dbReference type="EC" id="6.3.2.13" evidence="7"/>
<comment type="pathway">
    <text evidence="7 8">Cell wall biogenesis; peptidoglycan biosynthesis.</text>
</comment>
<dbReference type="NCBIfam" id="TIGR01085">
    <property type="entry name" value="murE"/>
    <property type="match status" value="1"/>
</dbReference>
<dbReference type="InterPro" id="IPR004101">
    <property type="entry name" value="Mur_ligase_C"/>
</dbReference>
<keyword evidence="7" id="KW-0067">ATP-binding</keyword>
<dbReference type="SUPFAM" id="SSF53623">
    <property type="entry name" value="MurD-like peptide ligases, catalytic domain"/>
    <property type="match status" value="1"/>
</dbReference>
<dbReference type="GO" id="GO:0005524">
    <property type="term" value="F:ATP binding"/>
    <property type="evidence" value="ECO:0007669"/>
    <property type="project" value="UniProtKB-UniRule"/>
</dbReference>
<dbReference type="InterPro" id="IPR036615">
    <property type="entry name" value="Mur_ligase_C_dom_sf"/>
</dbReference>
<feature type="domain" description="Mur ligase N-terminal catalytic" evidence="9">
    <location>
        <begin position="24"/>
        <end position="71"/>
    </location>
</feature>
<comment type="PTM">
    <text evidence="7">Carboxylation is probably crucial for Mg(2+) binding and, consequently, for the gamma-phosphate positioning of ATP.</text>
</comment>
<evidence type="ECO:0000256" key="6">
    <source>
        <dbReference type="ARBA" id="ARBA00023316"/>
    </source>
</evidence>
<dbReference type="AlphaFoldDB" id="A0A450S3T6"/>
<comment type="function">
    <text evidence="7">Catalyzes the addition of meso-diaminopimelic acid to the nucleotide precursor UDP-N-acetylmuramoyl-L-alanyl-D-glutamate (UMAG) in the biosynthesis of bacterial cell-wall peptidoglycan.</text>
</comment>
<feature type="binding site" evidence="7">
    <location>
        <position position="220"/>
    </location>
    <ligand>
        <name>UDP-N-acetyl-alpha-D-muramoyl-L-alanyl-D-glutamate</name>
        <dbReference type="ChEBI" id="CHEBI:83900"/>
    </ligand>
</feature>
<feature type="binding site" evidence="7">
    <location>
        <begin position="440"/>
        <end position="443"/>
    </location>
    <ligand>
        <name>meso-2,6-diaminopimelate</name>
        <dbReference type="ChEBI" id="CHEBI:57791"/>
    </ligand>
</feature>
<evidence type="ECO:0000259" key="11">
    <source>
        <dbReference type="Pfam" id="PF08245"/>
    </source>
</evidence>
<keyword evidence="7" id="KW-0460">Magnesium</keyword>
<dbReference type="InterPro" id="IPR036565">
    <property type="entry name" value="Mur-like_cat_sf"/>
</dbReference>
<dbReference type="SUPFAM" id="SSF53244">
    <property type="entry name" value="MurD-like peptide ligases, peptide-binding domain"/>
    <property type="match status" value="1"/>
</dbReference>
<dbReference type="UniPathway" id="UPA00219"/>
<dbReference type="GO" id="GO:0071555">
    <property type="term" value="P:cell wall organization"/>
    <property type="evidence" value="ECO:0007669"/>
    <property type="project" value="UniProtKB-KW"/>
</dbReference>
<evidence type="ECO:0000256" key="1">
    <source>
        <dbReference type="ARBA" id="ARBA00005898"/>
    </source>
</evidence>
<dbReference type="HAMAP" id="MF_00208">
    <property type="entry name" value="MurE"/>
    <property type="match status" value="1"/>
</dbReference>
<evidence type="ECO:0000256" key="3">
    <source>
        <dbReference type="ARBA" id="ARBA00022960"/>
    </source>
</evidence>
<evidence type="ECO:0000256" key="7">
    <source>
        <dbReference type="HAMAP-Rule" id="MF_00208"/>
    </source>
</evidence>
<accession>A0A450S3T6</accession>
<feature type="domain" description="Mur ligase central" evidence="11">
    <location>
        <begin position="143"/>
        <end position="337"/>
    </location>
</feature>
<comment type="caution">
    <text evidence="7">Lacks conserved residue(s) required for the propagation of feature annotation.</text>
</comment>
<dbReference type="GO" id="GO:0009252">
    <property type="term" value="P:peptidoglycan biosynthetic process"/>
    <property type="evidence" value="ECO:0007669"/>
    <property type="project" value="UniProtKB-UniRule"/>
</dbReference>
<feature type="binding site" evidence="7">
    <location>
        <position position="31"/>
    </location>
    <ligand>
        <name>UDP-N-acetyl-alpha-D-muramoyl-L-alanyl-D-glutamate</name>
        <dbReference type="ChEBI" id="CHEBI:83900"/>
    </ligand>
</feature>
<evidence type="ECO:0000256" key="2">
    <source>
        <dbReference type="ARBA" id="ARBA00022618"/>
    </source>
</evidence>
<evidence type="ECO:0000256" key="4">
    <source>
        <dbReference type="ARBA" id="ARBA00022984"/>
    </source>
</evidence>
<keyword evidence="7" id="KW-0547">Nucleotide-binding</keyword>
<dbReference type="EMBL" id="CAADEX010000013">
    <property type="protein sequence ID" value="VFJ46406.1"/>
    <property type="molecule type" value="Genomic_DNA"/>
</dbReference>
<keyword evidence="2 7" id="KW-0132">Cell division</keyword>
<keyword evidence="7 12" id="KW-0436">Ligase</keyword>
<feature type="binding site" evidence="7">
    <location>
        <position position="505"/>
    </location>
    <ligand>
        <name>meso-2,6-diaminopimelate</name>
        <dbReference type="ChEBI" id="CHEBI:57791"/>
    </ligand>
</feature>
<feature type="binding site" evidence="7">
    <location>
        <position position="416"/>
    </location>
    <ligand>
        <name>meso-2,6-diaminopimelate</name>
        <dbReference type="ChEBI" id="CHEBI:57791"/>
    </ligand>
</feature>
<proteinExistence type="inferred from homology"/>
<dbReference type="InterPro" id="IPR005761">
    <property type="entry name" value="UDP-N-AcMur-Glu-dNH2Pim_ligase"/>
</dbReference>
<feature type="domain" description="Mur ligase C-terminal" evidence="10">
    <location>
        <begin position="365"/>
        <end position="503"/>
    </location>
</feature>
<feature type="binding site" evidence="7">
    <location>
        <begin position="145"/>
        <end position="151"/>
    </location>
    <ligand>
        <name>ATP</name>
        <dbReference type="ChEBI" id="CHEBI:30616"/>
    </ligand>
</feature>
<dbReference type="GO" id="GO:0008765">
    <property type="term" value="F:UDP-N-acetylmuramoylalanyl-D-glutamate-2,6-diaminopimelate ligase activity"/>
    <property type="evidence" value="ECO:0007669"/>
    <property type="project" value="UniProtKB-UniRule"/>
</dbReference>
<reference evidence="12" key="1">
    <citation type="submission" date="2019-02" db="EMBL/GenBank/DDBJ databases">
        <authorList>
            <person name="Gruber-Vodicka R. H."/>
            <person name="Seah K. B. B."/>
        </authorList>
    </citation>
    <scope>NUCLEOTIDE SEQUENCE</scope>
    <source>
        <strain evidence="12">BECK_DK47</strain>
    </source>
</reference>
<dbReference type="Pfam" id="PF01225">
    <property type="entry name" value="Mur_ligase"/>
    <property type="match status" value="1"/>
</dbReference>
<keyword evidence="5 7" id="KW-0131">Cell cycle</keyword>
<dbReference type="InterPro" id="IPR013221">
    <property type="entry name" value="Mur_ligase_cen"/>
</dbReference>
<dbReference type="Gene3D" id="3.40.1390.10">
    <property type="entry name" value="MurE/MurF, N-terminal domain"/>
    <property type="match status" value="1"/>
</dbReference>
<dbReference type="Pfam" id="PF02875">
    <property type="entry name" value="Mur_ligase_C"/>
    <property type="match status" value="1"/>
</dbReference>
<dbReference type="GO" id="GO:0000287">
    <property type="term" value="F:magnesium ion binding"/>
    <property type="evidence" value="ECO:0007669"/>
    <property type="project" value="UniProtKB-UniRule"/>
</dbReference>
<sequence>MTTIRDITKGLALLRQPGRDDLPINALRFDSRQVQKGDVFFAVRGTRIDGHRFIGQAIENGARVIVREEPFPEDDAIPGVAESPVEYDARPIQHPGQHLGTLASGASDEDVLYLVVPDVNEALGIAAANYYGAPSRALKLIGVTGTNGKTTVATLLHRLFRKLGYKAGLLSTIENRINDQILPATHTTPDALAINRLLREMADAGCQYGFMEVSSHALAQRRTAGLTFAGAIFTNLSQDHLDYHRTLDNYREAKKTLFDTLPDEAFALVNADDASGGLMLAHCRAHAYRYGLERPADFSCRIARHRFDGMELEIDGERLTTSRLGRFNAYNLLAVYAGAVLLGQPREQVRVALEDRDGALGRIPGRFEAVRSEQGVTAIIDYAHTPDALENVLRAIRHIRDANQQIITVVGAGGDRDRTKRPHMARIAAHWSDRLILTSDNPRSEEPAAIVRDMQQGIDKENEPKVTVILDRRQAIETALEMAEGRTQKQSAEGDIVLIAGKGHETYQETKGVRRHFDDREVVMTWMDGKGEDSGPG</sequence>
<keyword evidence="6 7" id="KW-0961">Cell wall biogenesis/degradation</keyword>
<evidence type="ECO:0000259" key="10">
    <source>
        <dbReference type="Pfam" id="PF02875"/>
    </source>
</evidence>
<dbReference type="PANTHER" id="PTHR23135:SF4">
    <property type="entry name" value="UDP-N-ACETYLMURAMOYL-L-ALANYL-D-GLUTAMATE--2,6-DIAMINOPIMELATE LIGASE MURE HOMOLOG, CHLOROPLASTIC"/>
    <property type="match status" value="1"/>
</dbReference>
<evidence type="ECO:0000256" key="8">
    <source>
        <dbReference type="RuleBase" id="RU004135"/>
    </source>
</evidence>
<dbReference type="GO" id="GO:0008360">
    <property type="term" value="P:regulation of cell shape"/>
    <property type="evidence" value="ECO:0007669"/>
    <property type="project" value="UniProtKB-KW"/>
</dbReference>
<feature type="short sequence motif" description="Meso-diaminopimelate recognition motif" evidence="7">
    <location>
        <begin position="440"/>
        <end position="443"/>
    </location>
</feature>